<dbReference type="SUPFAM" id="SSF53167">
    <property type="entry name" value="Purine and uridine phosphorylases"/>
    <property type="match status" value="1"/>
</dbReference>
<sequence length="244" mass="26601">MMKIAIMGAMVEEVEPFLDAGEHEPLLKYFKKHNDVEYAGNLYHEARFKGLDIVLGYSKIGKVNAALTAATMLEKFGCEMLLFTGVAGAVNPDLKIGDLIAATQLCQHDLDITAFGHPHGFVPEGKVYVEPSRELLHMARSVAEEKGIELKGGIIATGDQFIADAERKAWIEKTFEADAIEMEGAAVAVVCDAMQVPFFVLRAISDAADLDATFDFDEFLKHSSQVSSSFVMGMLEKIAATHGQ</sequence>
<dbReference type="GO" id="GO:0008782">
    <property type="term" value="F:adenosylhomocysteine nucleosidase activity"/>
    <property type="evidence" value="ECO:0007669"/>
    <property type="project" value="UniProtKB-EC"/>
</dbReference>
<proteinExistence type="predicted"/>
<keyword evidence="8" id="KW-1185">Reference proteome</keyword>
<dbReference type="PANTHER" id="PTHR46832">
    <property type="entry name" value="5'-METHYLTHIOADENOSINE/S-ADENOSYLHOMOCYSTEINE NUCLEOSIDASE"/>
    <property type="match status" value="1"/>
</dbReference>
<keyword evidence="7" id="KW-0326">Glycosidase</keyword>
<dbReference type="NCBIfam" id="NF004079">
    <property type="entry name" value="PRK05584.1"/>
    <property type="match status" value="1"/>
</dbReference>
<dbReference type="EMBL" id="CP147920">
    <property type="protein sequence ID" value="XAU15875.1"/>
    <property type="molecule type" value="Genomic_DNA"/>
</dbReference>
<evidence type="ECO:0000256" key="4">
    <source>
        <dbReference type="ARBA" id="ARBA00022801"/>
    </source>
</evidence>
<evidence type="ECO:0000313" key="8">
    <source>
        <dbReference type="Proteomes" id="UP001447842"/>
    </source>
</evidence>
<comment type="pathway">
    <text evidence="1">Amino-acid biosynthesis; L-methionine biosynthesis via salvage pathway; S-methyl-5-thio-alpha-D-ribose 1-phosphate from S-methyl-5'-thioadenosine (hydrolase route): step 1/2.</text>
</comment>
<keyword evidence="4 7" id="KW-0378">Hydrolase</keyword>
<evidence type="ECO:0000256" key="3">
    <source>
        <dbReference type="ARBA" id="ARBA00022605"/>
    </source>
</evidence>
<keyword evidence="3" id="KW-0028">Amino-acid biosynthesis</keyword>
<dbReference type="Gene3D" id="3.40.50.1580">
    <property type="entry name" value="Nucleoside phosphorylase domain"/>
    <property type="match status" value="1"/>
</dbReference>
<organism evidence="7 8">
    <name type="scientific">Sulfurimonas diazotrophicus</name>
    <dbReference type="NCBI Taxonomy" id="3131939"/>
    <lineage>
        <taxon>Bacteria</taxon>
        <taxon>Pseudomonadati</taxon>
        <taxon>Campylobacterota</taxon>
        <taxon>Epsilonproteobacteria</taxon>
        <taxon>Campylobacterales</taxon>
        <taxon>Sulfurimonadaceae</taxon>
        <taxon>Sulfurimonas</taxon>
    </lineage>
</organism>
<dbReference type="Pfam" id="PF01048">
    <property type="entry name" value="PNP_UDP_1"/>
    <property type="match status" value="1"/>
</dbReference>
<dbReference type="EC" id="3.2.2.9" evidence="2"/>
<evidence type="ECO:0000256" key="2">
    <source>
        <dbReference type="ARBA" id="ARBA00011974"/>
    </source>
</evidence>
<name>A0ABZ3HBG7_9BACT</name>
<evidence type="ECO:0000313" key="7">
    <source>
        <dbReference type="EMBL" id="XAU15875.1"/>
    </source>
</evidence>
<feature type="domain" description="Nucleoside phosphorylase" evidence="6">
    <location>
        <begin position="3"/>
        <end position="233"/>
    </location>
</feature>
<keyword evidence="5" id="KW-0486">Methionine biosynthesis</keyword>
<gene>
    <name evidence="7" type="ORF">WCY31_04025</name>
</gene>
<evidence type="ECO:0000259" key="6">
    <source>
        <dbReference type="Pfam" id="PF01048"/>
    </source>
</evidence>
<dbReference type="CDD" id="cd09008">
    <property type="entry name" value="MTAN"/>
    <property type="match status" value="1"/>
</dbReference>
<dbReference type="RefSeq" id="WP_345973244.1">
    <property type="nucleotide sequence ID" value="NZ_CP147920.1"/>
</dbReference>
<dbReference type="InterPro" id="IPR035994">
    <property type="entry name" value="Nucleoside_phosphorylase_sf"/>
</dbReference>
<dbReference type="InterPro" id="IPR000845">
    <property type="entry name" value="Nucleoside_phosphorylase_d"/>
</dbReference>
<reference evidence="7 8" key="1">
    <citation type="submission" date="2024-03" db="EMBL/GenBank/DDBJ databases">
        <title>Sulfurimonas sp. HSL3-1.</title>
        <authorList>
            <person name="Wang S."/>
        </authorList>
    </citation>
    <scope>NUCLEOTIDE SEQUENCE [LARGE SCALE GENOMIC DNA]</scope>
    <source>
        <strain evidence="7 8">HSL3-1</strain>
    </source>
</reference>
<protein>
    <recommendedName>
        <fullName evidence="2">adenosylhomocysteine nucleosidase</fullName>
        <ecNumber evidence="2">3.2.2.9</ecNumber>
    </recommendedName>
</protein>
<evidence type="ECO:0000256" key="5">
    <source>
        <dbReference type="ARBA" id="ARBA00023167"/>
    </source>
</evidence>
<dbReference type="InterPro" id="IPR010049">
    <property type="entry name" value="MTA_SAH_Nsdase"/>
</dbReference>
<dbReference type="Proteomes" id="UP001447842">
    <property type="component" value="Chromosome"/>
</dbReference>
<dbReference type="PANTHER" id="PTHR46832:SF1">
    <property type="entry name" value="5'-METHYLTHIOADENOSINE_S-ADENOSYLHOMOCYSTEINE NUCLEOSIDASE"/>
    <property type="match status" value="1"/>
</dbReference>
<dbReference type="NCBIfam" id="TIGR01704">
    <property type="entry name" value="MTA_SAH-Nsdase"/>
    <property type="match status" value="1"/>
</dbReference>
<evidence type="ECO:0000256" key="1">
    <source>
        <dbReference type="ARBA" id="ARBA00004945"/>
    </source>
</evidence>
<accession>A0ABZ3HBG7</accession>